<dbReference type="Pfam" id="PF12867">
    <property type="entry name" value="DinB_2"/>
    <property type="match status" value="1"/>
</dbReference>
<gene>
    <name evidence="2" type="ORF">F0P94_12370</name>
</gene>
<proteinExistence type="predicted"/>
<organism evidence="2 3">
    <name type="scientific">Adhaeribacter soli</name>
    <dbReference type="NCBI Taxonomy" id="2607655"/>
    <lineage>
        <taxon>Bacteria</taxon>
        <taxon>Pseudomonadati</taxon>
        <taxon>Bacteroidota</taxon>
        <taxon>Cytophagia</taxon>
        <taxon>Cytophagales</taxon>
        <taxon>Hymenobacteraceae</taxon>
        <taxon>Adhaeribacter</taxon>
    </lineage>
</organism>
<dbReference type="InterPro" id="IPR024775">
    <property type="entry name" value="DinB-like"/>
</dbReference>
<reference evidence="2 3" key="1">
    <citation type="submission" date="2019-09" db="EMBL/GenBank/DDBJ databases">
        <title>Genome sequence of Adhaeribacter sp. M2.</title>
        <authorList>
            <person name="Srinivasan S."/>
        </authorList>
    </citation>
    <scope>NUCLEOTIDE SEQUENCE [LARGE SCALE GENOMIC DNA]</scope>
    <source>
        <strain evidence="2 3">M2</strain>
    </source>
</reference>
<protein>
    <submittedName>
        <fullName evidence="2">DinB family protein</fullName>
    </submittedName>
</protein>
<evidence type="ECO:0000313" key="2">
    <source>
        <dbReference type="EMBL" id="KAA9332786.1"/>
    </source>
</evidence>
<dbReference type="RefSeq" id="WP_150904199.1">
    <property type="nucleotide sequence ID" value="NZ_VTWT01000006.1"/>
</dbReference>
<dbReference type="AlphaFoldDB" id="A0A5N1IUK2"/>
<dbReference type="EMBL" id="VTWT01000006">
    <property type="protein sequence ID" value="KAA9332786.1"/>
    <property type="molecule type" value="Genomic_DNA"/>
</dbReference>
<keyword evidence="3" id="KW-1185">Reference proteome</keyword>
<comment type="caution">
    <text evidence="2">The sequence shown here is derived from an EMBL/GenBank/DDBJ whole genome shotgun (WGS) entry which is preliminary data.</text>
</comment>
<dbReference type="InterPro" id="IPR034660">
    <property type="entry name" value="DinB/YfiT-like"/>
</dbReference>
<dbReference type="Gene3D" id="1.20.120.450">
    <property type="entry name" value="dinb family like domain"/>
    <property type="match status" value="1"/>
</dbReference>
<name>A0A5N1IUK2_9BACT</name>
<accession>A0A5N1IUK2</accession>
<evidence type="ECO:0000259" key="1">
    <source>
        <dbReference type="Pfam" id="PF12867"/>
    </source>
</evidence>
<dbReference type="Proteomes" id="UP000326570">
    <property type="component" value="Unassembled WGS sequence"/>
</dbReference>
<sequence length="186" mass="21830">MNKEIAAWEKELNEIMRLFKTSFGHLSLEELNRKPNPQTWSIAENIQHIIKINESYYPVVRDFRNNRLKLPFISNFSFFTNLIGNSILKSVAPDRKKKIKTFPLWEPDASKIKGNILEEFEKHQKELIAFMKSCEDLLNRETIISSPANKMVVYKLEKAFEIMVTHEKRHYNQALEVLSPQAVHVS</sequence>
<feature type="domain" description="DinB-like" evidence="1">
    <location>
        <begin position="23"/>
        <end position="174"/>
    </location>
</feature>
<dbReference type="SUPFAM" id="SSF109854">
    <property type="entry name" value="DinB/YfiT-like putative metalloenzymes"/>
    <property type="match status" value="1"/>
</dbReference>
<evidence type="ECO:0000313" key="3">
    <source>
        <dbReference type="Proteomes" id="UP000326570"/>
    </source>
</evidence>